<evidence type="ECO:0000256" key="5">
    <source>
        <dbReference type="ARBA" id="ARBA00023136"/>
    </source>
</evidence>
<reference evidence="9" key="1">
    <citation type="journal article" date="2019" name="Int. J. Syst. Evol. Microbiol.">
        <title>The Global Catalogue of Microorganisms (GCM) 10K type strain sequencing project: providing services to taxonomists for standard genome sequencing and annotation.</title>
        <authorList>
            <consortium name="The Broad Institute Genomics Platform"/>
            <consortium name="The Broad Institute Genome Sequencing Center for Infectious Disease"/>
            <person name="Wu L."/>
            <person name="Ma J."/>
        </authorList>
    </citation>
    <scope>NUCLEOTIDE SEQUENCE [LARGE SCALE GENOMIC DNA]</scope>
    <source>
        <strain evidence="9">CCUG 56698</strain>
    </source>
</reference>
<feature type="compositionally biased region" description="Pro residues" evidence="6">
    <location>
        <begin position="11"/>
        <end position="21"/>
    </location>
</feature>
<evidence type="ECO:0000256" key="1">
    <source>
        <dbReference type="ARBA" id="ARBA00004651"/>
    </source>
</evidence>
<organism evidence="8 9">
    <name type="scientific">Schaalia naturae</name>
    <dbReference type="NCBI Taxonomy" id="635203"/>
    <lineage>
        <taxon>Bacteria</taxon>
        <taxon>Bacillati</taxon>
        <taxon>Actinomycetota</taxon>
        <taxon>Actinomycetes</taxon>
        <taxon>Actinomycetales</taxon>
        <taxon>Actinomycetaceae</taxon>
        <taxon>Schaalia</taxon>
    </lineage>
</organism>
<evidence type="ECO:0000256" key="4">
    <source>
        <dbReference type="ARBA" id="ARBA00022989"/>
    </source>
</evidence>
<dbReference type="SUPFAM" id="SSF56112">
    <property type="entry name" value="Protein kinase-like (PK-like)"/>
    <property type="match status" value="1"/>
</dbReference>
<dbReference type="Pfam" id="PF03706">
    <property type="entry name" value="LPG_synthase_TM"/>
    <property type="match status" value="1"/>
</dbReference>
<proteinExistence type="predicted"/>
<evidence type="ECO:0000256" key="7">
    <source>
        <dbReference type="SAM" id="Phobius"/>
    </source>
</evidence>
<keyword evidence="9" id="KW-1185">Reference proteome</keyword>
<feature type="transmembrane region" description="Helical" evidence="7">
    <location>
        <begin position="186"/>
        <end position="203"/>
    </location>
</feature>
<feature type="transmembrane region" description="Helical" evidence="7">
    <location>
        <begin position="584"/>
        <end position="607"/>
    </location>
</feature>
<dbReference type="Proteomes" id="UP001596527">
    <property type="component" value="Unassembled WGS sequence"/>
</dbReference>
<feature type="transmembrane region" description="Helical" evidence="7">
    <location>
        <begin position="619"/>
        <end position="641"/>
    </location>
</feature>
<sequence length="851" mass="91586">MDDARDQGAPGSPPETPPRMPTPSRLTRPVSFADRIPPRQRRREDLIDVALCVVGTAFIWLFGIFANSTTQGVTEDVLRVSIIRDILLLPVTGLEGLVVLVTPVAIVVALARRRRLSTILECLVSAALTSVGGWLLLLGLRHLPESLTLPLRVHSDSGGTQIALNLAIMALAALFTVAGESSNMRTIGYSWGGLWVIVFLGVLRGSMSLPGAFISVLLGRACGSFARWLLGFEDRRATGVDLVAGLLSIGIVPSRIVRADLDTSEEPLSTWLIDEDDRPSRPLRQQPTTSPDIVEYTVARRPEPDGNRHYQVWDVRGTLLDLVAIDPGREITGTVEEIWNNLRLRGITRWISPSPKANAERSMLTALSAMRAGVHVPEPVGLAQAGASVLQVYRSMPPTSRLRDVAPEALTDAVLDEVWRQLLLAHVHGICHRDLTFDAVAIDQTGTVWMVDWEQGEVATTELNRRIDIAQLLVHLAVCVGKDRALASARRALPESELRAVAPVVQSAILPEKVAAAVRRTDTVTGVRDAIVGDQLVETVQPLNLQRFAPRTVVTATILVLALIAVMGSLNFDSLVATITSANPIWFLVSFLLGTLTWLGGAIPLRALSSERIRLQDAFLAQMAASVVTIVAPAGIGPAALNLRFLNKLKVPTAIAATTVVLQQISQFLVTVLLLIVVILFTGSSLGVSIPYSVILAVAAVVAVVVAVALSVPRLRRWIWSKAEPVWKQIYPRLLWIVGQPRRIVQVVAGNLIMNIGFIGAFWASVEAFGGRLSLTTLAVTFLVSNSLGSVIPSPGGIGPVEGALTGGLTVAGLPVSIALSAAVLYRLVTFYGRVPFGYAATRVMQKKGLL</sequence>
<dbReference type="RefSeq" id="WP_380974753.1">
    <property type="nucleotide sequence ID" value="NZ_JBHTEF010000001.1"/>
</dbReference>
<evidence type="ECO:0000313" key="9">
    <source>
        <dbReference type="Proteomes" id="UP001596527"/>
    </source>
</evidence>
<accession>A0ABW2SN06</accession>
<comment type="caution">
    <text evidence="8">The sequence shown here is derived from an EMBL/GenBank/DDBJ whole genome shotgun (WGS) entry which is preliminary data.</text>
</comment>
<name>A0ABW2SN06_9ACTO</name>
<feature type="transmembrane region" description="Helical" evidence="7">
    <location>
        <begin position="86"/>
        <end position="111"/>
    </location>
</feature>
<feature type="transmembrane region" description="Helical" evidence="7">
    <location>
        <begin position="160"/>
        <end position="179"/>
    </location>
</feature>
<feature type="transmembrane region" description="Helical" evidence="7">
    <location>
        <begin position="744"/>
        <end position="766"/>
    </location>
</feature>
<keyword evidence="2" id="KW-1003">Cell membrane</keyword>
<keyword evidence="3 7" id="KW-0812">Transmembrane</keyword>
<feature type="transmembrane region" description="Helical" evidence="7">
    <location>
        <begin position="804"/>
        <end position="826"/>
    </location>
</feature>
<feature type="transmembrane region" description="Helical" evidence="7">
    <location>
        <begin position="694"/>
        <end position="712"/>
    </location>
</feature>
<feature type="transmembrane region" description="Helical" evidence="7">
    <location>
        <begin position="553"/>
        <end position="572"/>
    </location>
</feature>
<dbReference type="PANTHER" id="PTHR39087">
    <property type="entry name" value="UPF0104 MEMBRANE PROTEIN MJ1595"/>
    <property type="match status" value="1"/>
</dbReference>
<evidence type="ECO:0000256" key="6">
    <source>
        <dbReference type="SAM" id="MobiDB-lite"/>
    </source>
</evidence>
<dbReference type="PANTHER" id="PTHR39087:SF2">
    <property type="entry name" value="UPF0104 MEMBRANE PROTEIN MJ1595"/>
    <property type="match status" value="1"/>
</dbReference>
<keyword evidence="5 7" id="KW-0472">Membrane</keyword>
<feature type="transmembrane region" description="Helical" evidence="7">
    <location>
        <begin position="661"/>
        <end position="682"/>
    </location>
</feature>
<evidence type="ECO:0000256" key="2">
    <source>
        <dbReference type="ARBA" id="ARBA00022475"/>
    </source>
</evidence>
<feature type="region of interest" description="Disordered" evidence="6">
    <location>
        <begin position="1"/>
        <end position="33"/>
    </location>
</feature>
<dbReference type="EMBL" id="JBHTEF010000001">
    <property type="protein sequence ID" value="MFC7581437.1"/>
    <property type="molecule type" value="Genomic_DNA"/>
</dbReference>
<evidence type="ECO:0000313" key="8">
    <source>
        <dbReference type="EMBL" id="MFC7581437.1"/>
    </source>
</evidence>
<comment type="subcellular location">
    <subcellularLocation>
        <location evidence="1">Cell membrane</location>
        <topology evidence="1">Multi-pass membrane protein</topology>
    </subcellularLocation>
</comment>
<feature type="transmembrane region" description="Helical" evidence="7">
    <location>
        <begin position="118"/>
        <end position="140"/>
    </location>
</feature>
<keyword evidence="4 7" id="KW-1133">Transmembrane helix</keyword>
<protein>
    <submittedName>
        <fullName evidence="8">Lysylphosphatidylglycerol synthase domain-containing protein</fullName>
    </submittedName>
</protein>
<gene>
    <name evidence="8" type="ORF">ACFQWG_09555</name>
</gene>
<dbReference type="InterPro" id="IPR011009">
    <property type="entry name" value="Kinase-like_dom_sf"/>
</dbReference>
<feature type="transmembrane region" description="Helical" evidence="7">
    <location>
        <begin position="46"/>
        <end position="66"/>
    </location>
</feature>
<dbReference type="InterPro" id="IPR022791">
    <property type="entry name" value="L-PG_synthase/AglD"/>
</dbReference>
<evidence type="ECO:0000256" key="3">
    <source>
        <dbReference type="ARBA" id="ARBA00022692"/>
    </source>
</evidence>